<dbReference type="FunFam" id="3.10.20.90:FF:000202">
    <property type="entry name" value="Small ubiquitin-related modifier I"/>
    <property type="match status" value="1"/>
</dbReference>
<keyword evidence="4" id="KW-1185">Reference proteome</keyword>
<dbReference type="Gene3D" id="3.10.20.90">
    <property type="entry name" value="Phosphatidylinositol 3-kinase Catalytic Subunit, Chain A, domain 1"/>
    <property type="match status" value="3"/>
</dbReference>
<dbReference type="SUPFAM" id="SSF54236">
    <property type="entry name" value="Ubiquitin-like"/>
    <property type="match status" value="3"/>
</dbReference>
<name>A0A2J6PDR9_9HELO</name>
<protein>
    <submittedName>
        <fullName evidence="3">Ubiquitin-like protein</fullName>
    </submittedName>
</protein>
<evidence type="ECO:0000256" key="1">
    <source>
        <dbReference type="SAM" id="MobiDB-lite"/>
    </source>
</evidence>
<dbReference type="Proteomes" id="UP000235672">
    <property type="component" value="Unassembled WGS sequence"/>
</dbReference>
<dbReference type="CDD" id="cd16116">
    <property type="entry name" value="Ubl_Smt3_like"/>
    <property type="match status" value="1"/>
</dbReference>
<dbReference type="AlphaFoldDB" id="A0A2J6PDR9"/>
<evidence type="ECO:0000313" key="4">
    <source>
        <dbReference type="Proteomes" id="UP000235672"/>
    </source>
</evidence>
<reference evidence="3 4" key="1">
    <citation type="submission" date="2016-05" db="EMBL/GenBank/DDBJ databases">
        <title>A degradative enzymes factory behind the ericoid mycorrhizal symbiosis.</title>
        <authorList>
            <consortium name="DOE Joint Genome Institute"/>
            <person name="Martino E."/>
            <person name="Morin E."/>
            <person name="Grelet G."/>
            <person name="Kuo A."/>
            <person name="Kohler A."/>
            <person name="Daghino S."/>
            <person name="Barry K."/>
            <person name="Choi C."/>
            <person name="Cichocki N."/>
            <person name="Clum A."/>
            <person name="Copeland A."/>
            <person name="Hainaut M."/>
            <person name="Haridas S."/>
            <person name="Labutti K."/>
            <person name="Lindquist E."/>
            <person name="Lipzen A."/>
            <person name="Khouja H.-R."/>
            <person name="Murat C."/>
            <person name="Ohm R."/>
            <person name="Olson A."/>
            <person name="Spatafora J."/>
            <person name="Veneault-Fourrey C."/>
            <person name="Henrissat B."/>
            <person name="Grigoriev I."/>
            <person name="Martin F."/>
            <person name="Perotto S."/>
        </authorList>
    </citation>
    <scope>NUCLEOTIDE SEQUENCE [LARGE SCALE GENOMIC DNA]</scope>
    <source>
        <strain evidence="3 4">UAMH 7357</strain>
    </source>
</reference>
<feature type="compositionally biased region" description="Polar residues" evidence="1">
    <location>
        <begin position="1"/>
        <end position="12"/>
    </location>
</feature>
<evidence type="ECO:0000259" key="2">
    <source>
        <dbReference type="PROSITE" id="PS50053"/>
    </source>
</evidence>
<accession>A0A2J6PDR9</accession>
<dbReference type="InterPro" id="IPR000626">
    <property type="entry name" value="Ubiquitin-like_dom"/>
</dbReference>
<feature type="region of interest" description="Disordered" evidence="1">
    <location>
        <begin position="1"/>
        <end position="26"/>
    </location>
</feature>
<dbReference type="STRING" id="1745343.A0A2J6PDR9"/>
<dbReference type="SMART" id="SM00213">
    <property type="entry name" value="UBQ"/>
    <property type="match status" value="3"/>
</dbReference>
<evidence type="ECO:0000313" key="3">
    <source>
        <dbReference type="EMBL" id="PMD12144.1"/>
    </source>
</evidence>
<dbReference type="Pfam" id="PF11976">
    <property type="entry name" value="Rad60-SLD"/>
    <property type="match status" value="3"/>
</dbReference>
<sequence length="292" mass="32467">MAQSDRSASSGAEPQPKPEDALKPKQLSIKIKNQQEAEIFFRIKTSTKFGKVFENYCEREEVARDSVRFLFDNIRIHDHDTAAGLEIEDGDEIQCVLEQLGGDGTPGGEGEPKPEDQAPTQLNVKVVDQEGNDLFFKIKKNTALKKVMDAYCTRQGKTRGLVRFLFEGHRIQDNDTPDTLELEDGDMIQVFLEQQGGDGGEGGEADPVQKHVTIRVKDDAGQETTFKLKKTTPFKKLMDAYAQQQGKAPDSLRFYTSEGGRVQAVDTPDSLELEDGDLIDVHIEQQGGADDF</sequence>
<feature type="domain" description="Ubiquitin-like" evidence="2">
    <location>
        <begin position="25"/>
        <end position="102"/>
    </location>
</feature>
<dbReference type="InterPro" id="IPR029071">
    <property type="entry name" value="Ubiquitin-like_domsf"/>
</dbReference>
<dbReference type="PROSITE" id="PS50053">
    <property type="entry name" value="UBIQUITIN_2"/>
    <property type="match status" value="3"/>
</dbReference>
<dbReference type="PANTHER" id="PTHR10562">
    <property type="entry name" value="SMALL UBIQUITIN-RELATED MODIFIER"/>
    <property type="match status" value="1"/>
</dbReference>
<dbReference type="InterPro" id="IPR022617">
    <property type="entry name" value="Rad60/SUMO-like_dom"/>
</dbReference>
<proteinExistence type="predicted"/>
<dbReference type="EMBL" id="KZ613563">
    <property type="protein sequence ID" value="PMD12144.1"/>
    <property type="molecule type" value="Genomic_DNA"/>
</dbReference>
<feature type="domain" description="Ubiquitin-like" evidence="2">
    <location>
        <begin position="212"/>
        <end position="288"/>
    </location>
</feature>
<dbReference type="OrthoDB" id="442921at2759"/>
<feature type="region of interest" description="Disordered" evidence="1">
    <location>
        <begin position="99"/>
        <end position="119"/>
    </location>
</feature>
<feature type="domain" description="Ubiquitin-like" evidence="2">
    <location>
        <begin position="120"/>
        <end position="197"/>
    </location>
</feature>
<organism evidence="3 4">
    <name type="scientific">Hyaloscypha hepaticicola</name>
    <dbReference type="NCBI Taxonomy" id="2082293"/>
    <lineage>
        <taxon>Eukaryota</taxon>
        <taxon>Fungi</taxon>
        <taxon>Dikarya</taxon>
        <taxon>Ascomycota</taxon>
        <taxon>Pezizomycotina</taxon>
        <taxon>Leotiomycetes</taxon>
        <taxon>Helotiales</taxon>
        <taxon>Hyaloscyphaceae</taxon>
        <taxon>Hyaloscypha</taxon>
    </lineage>
</organism>
<gene>
    <name evidence="3" type="ORF">NA56DRAFT_37969</name>
</gene>